<organism evidence="1 2">
    <name type="scientific">Pelagomonas calceolata</name>
    <dbReference type="NCBI Taxonomy" id="35677"/>
    <lineage>
        <taxon>Eukaryota</taxon>
        <taxon>Sar</taxon>
        <taxon>Stramenopiles</taxon>
        <taxon>Ochrophyta</taxon>
        <taxon>Pelagophyceae</taxon>
        <taxon>Pelagomonadales</taxon>
        <taxon>Pelagomonadaceae</taxon>
        <taxon>Pelagomonas</taxon>
    </lineage>
</organism>
<evidence type="ECO:0000313" key="2">
    <source>
        <dbReference type="Proteomes" id="UP000789595"/>
    </source>
</evidence>
<dbReference type="OrthoDB" id="10262413at2759"/>
<keyword evidence="2" id="KW-1185">Reference proteome</keyword>
<dbReference type="Proteomes" id="UP000789595">
    <property type="component" value="Unassembled WGS sequence"/>
</dbReference>
<protein>
    <submittedName>
        <fullName evidence="1">Uncharacterized protein</fullName>
    </submittedName>
</protein>
<proteinExistence type="predicted"/>
<dbReference type="Gene3D" id="3.40.50.720">
    <property type="entry name" value="NAD(P)-binding Rossmann-like Domain"/>
    <property type="match status" value="1"/>
</dbReference>
<reference evidence="1" key="1">
    <citation type="submission" date="2021-11" db="EMBL/GenBank/DDBJ databases">
        <authorList>
            <consortium name="Genoscope - CEA"/>
            <person name="William W."/>
        </authorList>
    </citation>
    <scope>NUCLEOTIDE SEQUENCE</scope>
</reference>
<dbReference type="EMBL" id="CAKKNE010000002">
    <property type="protein sequence ID" value="CAH0368808.1"/>
    <property type="molecule type" value="Genomic_DNA"/>
</dbReference>
<evidence type="ECO:0000313" key="1">
    <source>
        <dbReference type="EMBL" id="CAH0368808.1"/>
    </source>
</evidence>
<gene>
    <name evidence="1" type="ORF">PECAL_2P18970</name>
</gene>
<comment type="caution">
    <text evidence="1">The sequence shown here is derived from an EMBL/GenBank/DDBJ whole genome shotgun (WGS) entry which is preliminary data.</text>
</comment>
<dbReference type="AlphaFoldDB" id="A0A8J2SFA2"/>
<dbReference type="SUPFAM" id="SSF51735">
    <property type="entry name" value="NAD(P)-binding Rossmann-fold domains"/>
    <property type="match status" value="1"/>
</dbReference>
<accession>A0A8J2SFA2</accession>
<sequence length="872" mass="95463">MTGEFWYRSAPSGPRGGESNLTLPYNNGVSLHAGPVRVLGASQKLRSRQIIDDRVLSGARSTAPAADAAKFTLTHWSASIDSLPWPMYPARAAVTRGMDSPILPSGSSNRLDPVKIAHFGPPGLLADVLPACLEPARYHFIGTALGSGLRPKASDLLDADVVLLWVAPQPPSLSLLDDMHAILVLLRETKRSRPQRVVLISNLLSWGACPLLGENFHAGDSIRASEDTYLDRRCWPSCEGLMALEAHVMRLEGPTLHACVIAAGVTYGAGEESFFKLVRDAYNFNLMVLPASGANVIPSVHVCVLCTFICFLLDSDSQFFPKPYLIACEPRSATLKEIAFAFVREWHRRAGRAAGDGGSTLLSGQVSEGNSRATNNVSQLDFCRRFKDPSEGCEVCFAYPASIVLALDCAGLQIAGGIFEQAIDTPGARPFTCGLVSSIVGVVDEFIEARGLTPRRIWVLRQPGRTQAQRAVAKFISEQFKFTLIDADNSLKWVLAQSQHSASSGSDSVNEDKAAYTLLPQSSIDSEVWKLQEEIRALLPGHNADVCSAALPLRLVSRCIRVRLLDPVLVTHSYVLDACPASPLMLKYIFIPECEVDGSKNICLSPLLAPSHMVILTEPSVVPKNATPEQREWISLQASDWRFQGDSKMHTHLSMIPSLVDLFDDTVHPLAIPLADLALDVSNNWTSLDDLSPWWVSKNTSGCSNNLTLPNPSTPSWQREIIKLLHWVHPVPKAIAATDRHNRALNFFRVTKPGSKKSCGIQEEAVSRQSCTFLAKQSPFNQIVTDDNEKLLIHSSGLRHFLLSVMDHVAKAMLETMRPSGPKGKIESLGDVLARRAQHLEACACAYAYLRYRSSLGKLHEFRQCEDDGDSS</sequence>
<name>A0A8J2SFA2_9STRA</name>
<dbReference type="InterPro" id="IPR036291">
    <property type="entry name" value="NAD(P)-bd_dom_sf"/>
</dbReference>